<keyword evidence="5" id="KW-1185">Reference proteome</keyword>
<dbReference type="SUPFAM" id="SSF52047">
    <property type="entry name" value="RNI-like"/>
    <property type="match status" value="1"/>
</dbReference>
<dbReference type="RefSeq" id="WP_194538483.1">
    <property type="nucleotide sequence ID" value="NZ_JACEFB010000009.1"/>
</dbReference>
<dbReference type="Pfam" id="PF13516">
    <property type="entry name" value="LRR_6"/>
    <property type="match status" value="6"/>
</dbReference>
<dbReference type="InterPro" id="IPR001611">
    <property type="entry name" value="Leu-rich_rpt"/>
</dbReference>
<dbReference type="InterPro" id="IPR027038">
    <property type="entry name" value="RanGap"/>
</dbReference>
<dbReference type="InterPro" id="IPR032675">
    <property type="entry name" value="LRR_dom_sf"/>
</dbReference>
<dbReference type="PRINTS" id="PR00019">
    <property type="entry name" value="LEURICHRPT"/>
</dbReference>
<dbReference type="Gene3D" id="3.80.10.10">
    <property type="entry name" value="Ribonuclease Inhibitor"/>
    <property type="match status" value="3"/>
</dbReference>
<comment type="caution">
    <text evidence="4">The sequence shown here is derived from an EMBL/GenBank/DDBJ whole genome shotgun (WGS) entry which is preliminary data.</text>
</comment>
<name>A0A7V8VFF5_9BACT</name>
<accession>A0A7V8VFF5</accession>
<dbReference type="InterPro" id="IPR014338">
    <property type="entry name" value="CHP02996_rpt-companion-dom"/>
</dbReference>
<keyword evidence="3" id="KW-0677">Repeat</keyword>
<evidence type="ECO:0000256" key="2">
    <source>
        <dbReference type="ARBA" id="ARBA00022614"/>
    </source>
</evidence>
<dbReference type="NCBIfam" id="TIGR02996">
    <property type="entry name" value="rpt_mate_G_obs"/>
    <property type="match status" value="1"/>
</dbReference>
<dbReference type="GO" id="GO:0031267">
    <property type="term" value="F:small GTPase binding"/>
    <property type="evidence" value="ECO:0007669"/>
    <property type="project" value="TreeGrafter"/>
</dbReference>
<evidence type="ECO:0000256" key="1">
    <source>
        <dbReference type="ARBA" id="ARBA00022468"/>
    </source>
</evidence>
<evidence type="ECO:0000313" key="4">
    <source>
        <dbReference type="EMBL" id="MBA2226930.1"/>
    </source>
</evidence>
<dbReference type="GO" id="GO:0006913">
    <property type="term" value="P:nucleocytoplasmic transport"/>
    <property type="evidence" value="ECO:0007669"/>
    <property type="project" value="TreeGrafter"/>
</dbReference>
<dbReference type="PANTHER" id="PTHR24113">
    <property type="entry name" value="RAN GTPASE-ACTIVATING PROTEIN 1"/>
    <property type="match status" value="1"/>
</dbReference>
<dbReference type="GO" id="GO:0048471">
    <property type="term" value="C:perinuclear region of cytoplasm"/>
    <property type="evidence" value="ECO:0007669"/>
    <property type="project" value="TreeGrafter"/>
</dbReference>
<dbReference type="GO" id="GO:0005829">
    <property type="term" value="C:cytosol"/>
    <property type="evidence" value="ECO:0007669"/>
    <property type="project" value="TreeGrafter"/>
</dbReference>
<dbReference type="AlphaFoldDB" id="A0A7V8VFF5"/>
<protein>
    <submittedName>
        <fullName evidence="4">TIGR02996 domain-containing protein</fullName>
    </submittedName>
</protein>
<evidence type="ECO:0000256" key="3">
    <source>
        <dbReference type="ARBA" id="ARBA00022737"/>
    </source>
</evidence>
<dbReference type="Proteomes" id="UP000542342">
    <property type="component" value="Unassembled WGS sequence"/>
</dbReference>
<sequence length="451" mass="50399">MSSTGMPPSLELPPLPPGIEQEYQRIRAYPDDDTPRLIYADWLDERGDPRGEFIRVQIALARLAGRNPFSYLPSTLVSAATSVWPSPAGELSSRQAELRRREWLLLSRHREEWLAPFRGWTSGEEFRRGFVESVKITARAFLAYAPRLFALTPLRHVQILDLDHWADSLAACPFLDRLEALTIHAQYCGPSLAAALARSPYLNHLRQLRLSRNRLGDDGLVHLCRRSWPSLEELDLSDNGLTGDAVIHLQKSQAFPRLRCLQLRDNDLGPAGAFHLAEGPLLRQLQFLGLAGNHLGQFQFTAPLHSLFSVPHLDLADNGLTAESLRGLLFPPPAGPALAVRYLDLSRNPLGDTGTITLASAQHLEELRVLILCWCNIGDAGAQALAHAFHLRQLHTLDLSNNPIGGEGFRAFVEPFTRRLPALCRLLRTSITLPYRLNQELNLLFPPRLNA</sequence>
<proteinExistence type="predicted"/>
<gene>
    <name evidence="4" type="ORF">H0921_12225</name>
</gene>
<reference evidence="4 5" key="1">
    <citation type="submission" date="2020-07" db="EMBL/GenBank/DDBJ databases">
        <title>Thermogemmata thermophila gen. nov., sp. nov., a novel moderate thermophilic planctomycete from a Kamchatka hot spring.</title>
        <authorList>
            <person name="Elcheninov A.G."/>
            <person name="Podosokorskaya O.A."/>
            <person name="Kovaleva O.L."/>
            <person name="Novikov A."/>
            <person name="Bonch-Osmolovskaya E.A."/>
            <person name="Toshchakov S.V."/>
            <person name="Kublanov I.V."/>
        </authorList>
    </citation>
    <scope>NUCLEOTIDE SEQUENCE [LARGE SCALE GENOMIC DNA]</scope>
    <source>
        <strain evidence="4 5">2918</strain>
    </source>
</reference>
<dbReference type="PANTHER" id="PTHR24113:SF12">
    <property type="entry name" value="RAN GTPASE-ACTIVATING PROTEIN 1"/>
    <property type="match status" value="1"/>
</dbReference>
<dbReference type="SMART" id="SM00368">
    <property type="entry name" value="LRR_RI"/>
    <property type="match status" value="6"/>
</dbReference>
<keyword evidence="2" id="KW-0433">Leucine-rich repeat</keyword>
<dbReference type="EMBL" id="JACEFB010000009">
    <property type="protein sequence ID" value="MBA2226930.1"/>
    <property type="molecule type" value="Genomic_DNA"/>
</dbReference>
<organism evidence="4 5">
    <name type="scientific">Thermogemmata fonticola</name>
    <dbReference type="NCBI Taxonomy" id="2755323"/>
    <lineage>
        <taxon>Bacteria</taxon>
        <taxon>Pseudomonadati</taxon>
        <taxon>Planctomycetota</taxon>
        <taxon>Planctomycetia</taxon>
        <taxon>Gemmatales</taxon>
        <taxon>Gemmataceae</taxon>
        <taxon>Thermogemmata</taxon>
    </lineage>
</organism>
<dbReference type="GO" id="GO:0005096">
    <property type="term" value="F:GTPase activator activity"/>
    <property type="evidence" value="ECO:0007669"/>
    <property type="project" value="UniProtKB-KW"/>
</dbReference>
<evidence type="ECO:0000313" key="5">
    <source>
        <dbReference type="Proteomes" id="UP000542342"/>
    </source>
</evidence>
<keyword evidence="1" id="KW-0343">GTPase activation</keyword>